<evidence type="ECO:0000313" key="6">
    <source>
        <dbReference type="EMBL" id="GMA28673.1"/>
    </source>
</evidence>
<keyword evidence="7" id="KW-1185">Reference proteome</keyword>
<dbReference type="Pfam" id="PF13439">
    <property type="entry name" value="Glyco_transf_4"/>
    <property type="match status" value="1"/>
</dbReference>
<keyword evidence="3 6" id="KW-0808">Transferase</keyword>
<dbReference type="GO" id="GO:1901137">
    <property type="term" value="P:carbohydrate derivative biosynthetic process"/>
    <property type="evidence" value="ECO:0007669"/>
    <property type="project" value="UniProtKB-ARBA"/>
</dbReference>
<evidence type="ECO:0000313" key="7">
    <source>
        <dbReference type="Proteomes" id="UP001157160"/>
    </source>
</evidence>
<dbReference type="InterPro" id="IPR001296">
    <property type="entry name" value="Glyco_trans_1"/>
</dbReference>
<evidence type="ECO:0000259" key="5">
    <source>
        <dbReference type="Pfam" id="PF13439"/>
    </source>
</evidence>
<dbReference type="Pfam" id="PF00534">
    <property type="entry name" value="Glycos_transf_1"/>
    <property type="match status" value="1"/>
</dbReference>
<dbReference type="PANTHER" id="PTHR45947:SF3">
    <property type="entry name" value="SULFOQUINOVOSYL TRANSFERASE SQD2"/>
    <property type="match status" value="1"/>
</dbReference>
<feature type="domain" description="Glycosyl transferase family 1" evidence="4">
    <location>
        <begin position="206"/>
        <end position="332"/>
    </location>
</feature>
<dbReference type="RefSeq" id="WP_284232054.1">
    <property type="nucleotide sequence ID" value="NZ_BSUL01000001.1"/>
</dbReference>
<dbReference type="PANTHER" id="PTHR45947">
    <property type="entry name" value="SULFOQUINOVOSYL TRANSFERASE SQD2"/>
    <property type="match status" value="1"/>
</dbReference>
<dbReference type="Proteomes" id="UP001157160">
    <property type="component" value="Unassembled WGS sequence"/>
</dbReference>
<evidence type="ECO:0000256" key="2">
    <source>
        <dbReference type="ARBA" id="ARBA00022676"/>
    </source>
</evidence>
<sequence length="380" mass="40419">MRTQRCTRRWHGDRPLRIAVIAPSRHPLREPHAGGLERMVWERVRTLRARGHEVLLCAPEGSDFLDASPPELVLPAVRWPDPRSASDTAYPTGHLKGHDEAMRGAMRWLGAARRRIDVIDNHSLHGVVLDAAAALGVPVVTTLHTPPLPEIVAAHRRTPAGARSFLAVSEHTRAAWSAHGVEASVLPNSFAAETWRLGAGGGGLVWSGRIVPEKAPHLALAAARAAGLPIAVAGRIGDQRYFEQVVAPLLGDRARHVGELGQRQLDRLVGAADCALVTPMWQEPFGLVVAEALATGTPVAAFDNGGVAEVLAGSPAAALVAPGDVAGLAVAARLLAARGGDRIVRGEVRRHALDRLSSTARLPEIEAHFARALQRQQVAA</sequence>
<evidence type="ECO:0000256" key="3">
    <source>
        <dbReference type="ARBA" id="ARBA00022679"/>
    </source>
</evidence>
<dbReference type="EMBL" id="BSUL01000001">
    <property type="protein sequence ID" value="GMA28673.1"/>
    <property type="molecule type" value="Genomic_DNA"/>
</dbReference>
<comment type="caution">
    <text evidence="6">The sequence shown here is derived from an EMBL/GenBank/DDBJ whole genome shotgun (WGS) entry which is preliminary data.</text>
</comment>
<feature type="domain" description="Glycosyltransferase subfamily 4-like N-terminal" evidence="5">
    <location>
        <begin position="34"/>
        <end position="188"/>
    </location>
</feature>
<dbReference type="GO" id="GO:0016757">
    <property type="term" value="F:glycosyltransferase activity"/>
    <property type="evidence" value="ECO:0007669"/>
    <property type="project" value="UniProtKB-KW"/>
</dbReference>
<dbReference type="Gene3D" id="3.40.50.2000">
    <property type="entry name" value="Glycogen Phosphorylase B"/>
    <property type="match status" value="2"/>
</dbReference>
<gene>
    <name evidence="6" type="ORF">GCM10025874_19260</name>
</gene>
<protein>
    <recommendedName>
        <fullName evidence="1">D-inositol 3-phosphate glycosyltransferase</fullName>
    </recommendedName>
</protein>
<evidence type="ECO:0000256" key="1">
    <source>
        <dbReference type="ARBA" id="ARBA00021292"/>
    </source>
</evidence>
<evidence type="ECO:0000259" key="4">
    <source>
        <dbReference type="Pfam" id="PF00534"/>
    </source>
</evidence>
<accession>A0AA37UH38</accession>
<reference evidence="6 7" key="1">
    <citation type="journal article" date="2014" name="Int. J. Syst. Evol. Microbiol.">
        <title>Complete genome sequence of Corynebacterium casei LMG S-19264T (=DSM 44701T), isolated from a smear-ripened cheese.</title>
        <authorList>
            <consortium name="US DOE Joint Genome Institute (JGI-PGF)"/>
            <person name="Walter F."/>
            <person name="Albersmeier A."/>
            <person name="Kalinowski J."/>
            <person name="Ruckert C."/>
        </authorList>
    </citation>
    <scope>NUCLEOTIDE SEQUENCE [LARGE SCALE GENOMIC DNA]</scope>
    <source>
        <strain evidence="6 7">NBRC 112289</strain>
    </source>
</reference>
<keyword evidence="2" id="KW-0328">Glycosyltransferase</keyword>
<dbReference type="AlphaFoldDB" id="A0AA37UH38"/>
<proteinExistence type="predicted"/>
<name>A0AA37UH38_9MICO</name>
<dbReference type="SUPFAM" id="SSF53756">
    <property type="entry name" value="UDP-Glycosyltransferase/glycogen phosphorylase"/>
    <property type="match status" value="1"/>
</dbReference>
<dbReference type="InterPro" id="IPR028098">
    <property type="entry name" value="Glyco_trans_4-like_N"/>
</dbReference>
<organism evidence="6 7">
    <name type="scientific">Arenivirga flava</name>
    <dbReference type="NCBI Taxonomy" id="1930060"/>
    <lineage>
        <taxon>Bacteria</taxon>
        <taxon>Bacillati</taxon>
        <taxon>Actinomycetota</taxon>
        <taxon>Actinomycetes</taxon>
        <taxon>Micrococcales</taxon>
        <taxon>Microbacteriaceae</taxon>
        <taxon>Arenivirga</taxon>
    </lineage>
</organism>
<dbReference type="InterPro" id="IPR050194">
    <property type="entry name" value="Glycosyltransferase_grp1"/>
</dbReference>